<evidence type="ECO:0000313" key="3">
    <source>
        <dbReference type="Proteomes" id="UP000075230"/>
    </source>
</evidence>
<reference evidence="1" key="4">
    <citation type="submission" date="2021-02" db="EMBL/GenBank/DDBJ databases">
        <title>Aspergillus luchuensis mut. kawachii IFO 4304 genome sequence.</title>
        <authorList>
            <person name="Mori K."/>
            <person name="Kadooka C."/>
            <person name="Goto M."/>
            <person name="Futagami T."/>
        </authorList>
    </citation>
    <scope>NUCLEOTIDE SEQUENCE</scope>
    <source>
        <strain evidence="1">IFO 4308</strain>
    </source>
</reference>
<dbReference type="EMBL" id="BCWF01000021">
    <property type="protein sequence ID" value="GAT26440.1"/>
    <property type="molecule type" value="Genomic_DNA"/>
</dbReference>
<reference evidence="1" key="3">
    <citation type="submission" date="2021-01" db="EMBL/GenBank/DDBJ databases">
        <authorList>
            <consortium name="Aspergillus luchuensis mut. kawachii IFO 4304 genome sequencing consortium"/>
            <person name="Kazuki M."/>
            <person name="Futagami T."/>
        </authorList>
    </citation>
    <scope>NUCLEOTIDE SEQUENCE</scope>
    <source>
        <strain evidence="1">IFO 4308</strain>
    </source>
</reference>
<gene>
    <name evidence="1" type="ORF">AKAW2_21408A</name>
    <name evidence="2" type="ORF">RIB2604_02101160</name>
</gene>
<protein>
    <submittedName>
        <fullName evidence="2">Aldehyde dehydrogenase family protein</fullName>
    </submittedName>
</protein>
<dbReference type="EMBL" id="AP024426">
    <property type="protein sequence ID" value="BCR96468.1"/>
    <property type="molecule type" value="Genomic_DNA"/>
</dbReference>
<proteinExistence type="predicted"/>
<reference evidence="3" key="2">
    <citation type="submission" date="2016-02" db="EMBL/GenBank/DDBJ databases">
        <title>Genome sequencing of Aspergillus luchuensis NBRC 4314.</title>
        <authorList>
            <person name="Yamada O."/>
        </authorList>
    </citation>
    <scope>NUCLEOTIDE SEQUENCE [LARGE SCALE GENOMIC DNA]</scope>
    <source>
        <strain evidence="3">RIB 2604</strain>
    </source>
</reference>
<reference evidence="2 3" key="1">
    <citation type="journal article" date="2016" name="DNA Res.">
        <title>Genome sequence of Aspergillus luchuensis NBRC 4314.</title>
        <authorList>
            <person name="Yamada O."/>
            <person name="Machida M."/>
            <person name="Hosoyama A."/>
            <person name="Goto M."/>
            <person name="Takahashi T."/>
            <person name="Futagami T."/>
            <person name="Yamagata Y."/>
            <person name="Takeuchi M."/>
            <person name="Kobayashi T."/>
            <person name="Koike H."/>
            <person name="Abe K."/>
            <person name="Asai K."/>
            <person name="Arita M."/>
            <person name="Fujita N."/>
            <person name="Fukuda K."/>
            <person name="Higa K."/>
            <person name="Horikawa H."/>
            <person name="Ishikawa T."/>
            <person name="Jinno K."/>
            <person name="Kato Y."/>
            <person name="Kirimura K."/>
            <person name="Mizutani O."/>
            <person name="Nakasone K."/>
            <person name="Sano M."/>
            <person name="Shiraishi Y."/>
            <person name="Tsukahara M."/>
            <person name="Gomi K."/>
        </authorList>
    </citation>
    <scope>NUCLEOTIDE SEQUENCE [LARGE SCALE GENOMIC DNA]</scope>
    <source>
        <strain evidence="2 3">RIB 2604</strain>
    </source>
</reference>
<evidence type="ECO:0000313" key="2">
    <source>
        <dbReference type="EMBL" id="GAT26440.1"/>
    </source>
</evidence>
<sequence>MAMWHGIVKNLEGRHDSNFWQYSKSRPVGFVLSLFAYRSSSIEQALTPCSIL</sequence>
<dbReference type="AlphaFoldDB" id="A0A146FKH0"/>
<dbReference type="RefSeq" id="XP_041540234.1">
    <property type="nucleotide sequence ID" value="XM_041686229.1"/>
</dbReference>
<dbReference type="KEGG" id="aluc:AKAW2_21408A"/>
<organism evidence="2 3">
    <name type="scientific">Aspergillus kawachii</name>
    <name type="common">White koji mold</name>
    <name type="synonym">Aspergillus awamori var. kawachi</name>
    <dbReference type="NCBI Taxonomy" id="1069201"/>
    <lineage>
        <taxon>Eukaryota</taxon>
        <taxon>Fungi</taxon>
        <taxon>Dikarya</taxon>
        <taxon>Ascomycota</taxon>
        <taxon>Pezizomycotina</taxon>
        <taxon>Eurotiomycetes</taxon>
        <taxon>Eurotiomycetidae</taxon>
        <taxon>Eurotiales</taxon>
        <taxon>Aspergillaceae</taxon>
        <taxon>Aspergillus</taxon>
        <taxon>Aspergillus subgen. Circumdati</taxon>
    </lineage>
</organism>
<evidence type="ECO:0000313" key="4">
    <source>
        <dbReference type="Proteomes" id="UP000661280"/>
    </source>
</evidence>
<accession>A0A146FKH0</accession>
<dbReference type="GeneID" id="64957793"/>
<dbReference type="Proteomes" id="UP000075230">
    <property type="component" value="Unassembled WGS sequence"/>
</dbReference>
<keyword evidence="4" id="KW-1185">Reference proteome</keyword>
<evidence type="ECO:0000313" key="1">
    <source>
        <dbReference type="EMBL" id="BCR96468.1"/>
    </source>
</evidence>
<dbReference type="Proteomes" id="UP000661280">
    <property type="component" value="Chromosome 2"/>
</dbReference>
<name>A0A146FKH0_ASPKA</name>